<evidence type="ECO:0000256" key="1">
    <source>
        <dbReference type="ARBA" id="ARBA00007870"/>
    </source>
</evidence>
<dbReference type="Gene3D" id="1.10.1040.10">
    <property type="entry name" value="N-(1-d-carboxylethyl)-l-norvaline Dehydrogenase, domain 2"/>
    <property type="match status" value="1"/>
</dbReference>
<dbReference type="GO" id="GO:0005739">
    <property type="term" value="C:mitochondrion"/>
    <property type="evidence" value="ECO:0007669"/>
    <property type="project" value="TreeGrafter"/>
</dbReference>
<comment type="caution">
    <text evidence="8">The sequence shown here is derived from an EMBL/GenBank/DDBJ whole genome shotgun (WGS) entry which is preliminary data.</text>
</comment>
<evidence type="ECO:0000256" key="3">
    <source>
        <dbReference type="ARBA" id="ARBA00023002"/>
    </source>
</evidence>
<organism evidence="8 9">
    <name type="scientific">Rhodotorula paludigena</name>
    <dbReference type="NCBI Taxonomy" id="86838"/>
    <lineage>
        <taxon>Eukaryota</taxon>
        <taxon>Fungi</taxon>
        <taxon>Dikarya</taxon>
        <taxon>Basidiomycota</taxon>
        <taxon>Pucciniomycotina</taxon>
        <taxon>Microbotryomycetes</taxon>
        <taxon>Sporidiobolales</taxon>
        <taxon>Sporidiobolaceae</taxon>
        <taxon>Rhodotorula</taxon>
    </lineage>
</organism>
<dbReference type="PANTHER" id="PTHR43765:SF2">
    <property type="entry name" value="2-DEHYDROPANTOATE 2-REDUCTASE"/>
    <property type="match status" value="1"/>
</dbReference>
<dbReference type="Gene3D" id="3.40.50.720">
    <property type="entry name" value="NAD(P)-binding Rossmann-like Domain"/>
    <property type="match status" value="1"/>
</dbReference>
<dbReference type="InterPro" id="IPR050838">
    <property type="entry name" value="Ketopantoate_reductase"/>
</dbReference>
<name>A0AAV5GK24_9BASI</name>
<dbReference type="EMBL" id="BQKY01000005">
    <property type="protein sequence ID" value="GJN89569.1"/>
    <property type="molecule type" value="Genomic_DNA"/>
</dbReference>
<dbReference type="SUPFAM" id="SSF48179">
    <property type="entry name" value="6-phosphogluconate dehydrogenase C-terminal domain-like"/>
    <property type="match status" value="1"/>
</dbReference>
<keyword evidence="2" id="KW-0521">NADP</keyword>
<evidence type="ECO:0000259" key="6">
    <source>
        <dbReference type="Pfam" id="PF02558"/>
    </source>
</evidence>
<evidence type="ECO:0000313" key="8">
    <source>
        <dbReference type="EMBL" id="GJN89569.1"/>
    </source>
</evidence>
<dbReference type="SUPFAM" id="SSF51735">
    <property type="entry name" value="NAD(P)-binding Rossmann-fold domains"/>
    <property type="match status" value="1"/>
</dbReference>
<dbReference type="GO" id="GO:0008677">
    <property type="term" value="F:2-dehydropantoate 2-reductase activity"/>
    <property type="evidence" value="ECO:0007669"/>
    <property type="project" value="TreeGrafter"/>
</dbReference>
<feature type="region of interest" description="Disordered" evidence="4">
    <location>
        <begin position="343"/>
        <end position="377"/>
    </location>
</feature>
<keyword evidence="9" id="KW-1185">Reference proteome</keyword>
<evidence type="ECO:0000256" key="4">
    <source>
        <dbReference type="SAM" id="MobiDB-lite"/>
    </source>
</evidence>
<evidence type="ECO:0000313" key="9">
    <source>
        <dbReference type="Proteomes" id="UP001342314"/>
    </source>
</evidence>
<proteinExistence type="inferred from homology"/>
<feature type="domain" description="Ketopantoate reductase N-terminal" evidence="6">
    <location>
        <begin position="65"/>
        <end position="213"/>
    </location>
</feature>
<accession>A0AAV5GK24</accession>
<sequence>MRFHCLGVGSIGSLLAANLAQLPSTQVRLILRRKDLAAQLLTPGASGPDGLPSGTLTIERSGLARRTSGLEMELTRSPHDVYDHASASTSSNGYKIVPQKWHRVDPIDALVITTKAPQTLPAVKHLLGRLSSRSVVVLCQNGMGVLESLLEEYWPQDRSDELEQDGEAGRARRDGFGARPSFVCATTSHGAWRKGGGHFVHAGMGDIKFGVLPNRAVLSAIANYPNPPWLSPADNPLLNPRSLVQPSLTHLPETPVTANLYSTLSALTSLNELDPSWLPLPAFQIAQLQKLAVNASVNSLTALAGVNNGALVGSQKAKRLIEAVSRECSDVFAAHLAREEGSWTPPPRDLYDDFSDSSPDPAAHPPPPPLPPAHPLAPRSLLDYTERVLFKTAPNVSSTLSDLLSLQSNSPRGRFSFPDHAPSLPTRTEIDFINGYVVALGRKYGIRTETVKALGDLVLLKEEMGRVGAIDRVWAGSRRGSGSGSPERPPRQEKARSYGTPQRAAGAGGEGRRTPLPSGGSIFSGSSGDEGAGSPRPPRARKQSPHERGAEQLARTRENDGRREMARMRRIAKMQGREDELG</sequence>
<feature type="domain" description="Ketopantoate reductase C-terminal" evidence="7">
    <location>
        <begin position="284"/>
        <end position="405"/>
    </location>
</feature>
<feature type="compositionally biased region" description="Low complexity" evidence="4">
    <location>
        <begin position="476"/>
        <end position="486"/>
    </location>
</feature>
<evidence type="ECO:0000259" key="7">
    <source>
        <dbReference type="Pfam" id="PF08546"/>
    </source>
</evidence>
<feature type="signal peptide" evidence="5">
    <location>
        <begin position="1"/>
        <end position="20"/>
    </location>
</feature>
<dbReference type="InterPro" id="IPR036291">
    <property type="entry name" value="NAD(P)-bd_dom_sf"/>
</dbReference>
<dbReference type="Pfam" id="PF08546">
    <property type="entry name" value="ApbA_C"/>
    <property type="match status" value="2"/>
</dbReference>
<feature type="compositionally biased region" description="Pro residues" evidence="4">
    <location>
        <begin position="362"/>
        <end position="375"/>
    </location>
</feature>
<gene>
    <name evidence="8" type="ORF">Rhopal_002556-T1</name>
</gene>
<dbReference type="InterPro" id="IPR013332">
    <property type="entry name" value="KPR_N"/>
</dbReference>
<dbReference type="GO" id="GO:0050661">
    <property type="term" value="F:NADP binding"/>
    <property type="evidence" value="ECO:0007669"/>
    <property type="project" value="TreeGrafter"/>
</dbReference>
<protein>
    <recommendedName>
        <fullName evidence="10">2-dehydropantoate 2-reductase</fullName>
    </recommendedName>
</protein>
<feature type="chain" id="PRO_5043315999" description="2-dehydropantoate 2-reductase" evidence="5">
    <location>
        <begin position="21"/>
        <end position="582"/>
    </location>
</feature>
<comment type="similarity">
    <text evidence="1">Belongs to the ketopantoate reductase family.</text>
</comment>
<dbReference type="AlphaFoldDB" id="A0AAV5GK24"/>
<evidence type="ECO:0008006" key="10">
    <source>
        <dbReference type="Google" id="ProtNLM"/>
    </source>
</evidence>
<feature type="region of interest" description="Disordered" evidence="4">
    <location>
        <begin position="476"/>
        <end position="582"/>
    </location>
</feature>
<feature type="domain" description="Ketopantoate reductase C-terminal" evidence="7">
    <location>
        <begin position="427"/>
        <end position="461"/>
    </location>
</feature>
<feature type="compositionally biased region" description="Low complexity" evidence="4">
    <location>
        <begin position="518"/>
        <end position="529"/>
    </location>
</feature>
<keyword evidence="3" id="KW-0560">Oxidoreductase</keyword>
<dbReference type="InterPro" id="IPR013752">
    <property type="entry name" value="KPA_reductase"/>
</dbReference>
<dbReference type="Pfam" id="PF02558">
    <property type="entry name" value="ApbA"/>
    <property type="match status" value="1"/>
</dbReference>
<dbReference type="PANTHER" id="PTHR43765">
    <property type="entry name" value="2-DEHYDROPANTOATE 2-REDUCTASE-RELATED"/>
    <property type="match status" value="1"/>
</dbReference>
<evidence type="ECO:0000256" key="5">
    <source>
        <dbReference type="SAM" id="SignalP"/>
    </source>
</evidence>
<feature type="compositionally biased region" description="Basic and acidic residues" evidence="4">
    <location>
        <begin position="544"/>
        <end position="567"/>
    </location>
</feature>
<dbReference type="InterPro" id="IPR013328">
    <property type="entry name" value="6PGD_dom2"/>
</dbReference>
<keyword evidence="5" id="KW-0732">Signal</keyword>
<dbReference type="InterPro" id="IPR008927">
    <property type="entry name" value="6-PGluconate_DH-like_C_sf"/>
</dbReference>
<reference evidence="8 9" key="1">
    <citation type="submission" date="2021-12" db="EMBL/GenBank/DDBJ databases">
        <title>High titer production of polyol ester of fatty acids by Rhodotorula paludigena BS15 towards product separation-free biomass refinery.</title>
        <authorList>
            <person name="Mano J."/>
            <person name="Ono H."/>
            <person name="Tanaka T."/>
            <person name="Naito K."/>
            <person name="Sushida H."/>
            <person name="Ike M."/>
            <person name="Tokuyasu K."/>
            <person name="Kitaoka M."/>
        </authorList>
    </citation>
    <scope>NUCLEOTIDE SEQUENCE [LARGE SCALE GENOMIC DNA]</scope>
    <source>
        <strain evidence="8 9">BS15</strain>
    </source>
</reference>
<evidence type="ECO:0000256" key="2">
    <source>
        <dbReference type="ARBA" id="ARBA00022857"/>
    </source>
</evidence>
<dbReference type="Proteomes" id="UP001342314">
    <property type="component" value="Unassembled WGS sequence"/>
</dbReference>